<dbReference type="PANTHER" id="PTHR23006:SF0">
    <property type="entry name" value="GLUTAMATE-RICH PROTEIN 5"/>
    <property type="match status" value="1"/>
</dbReference>
<dbReference type="AlphaFoldDB" id="A0A5E4CSS5"/>
<reference evidence="2" key="1">
    <citation type="submission" date="2019-04" db="EMBL/GenBank/DDBJ databases">
        <authorList>
            <person name="Alioto T."/>
            <person name="Alioto T."/>
        </authorList>
    </citation>
    <scope>NUCLEOTIDE SEQUENCE [LARGE SCALE GENOMIC DNA]</scope>
</reference>
<dbReference type="EMBL" id="CABDUW010001824">
    <property type="protein sequence ID" value="VTJ84209.1"/>
    <property type="molecule type" value="Genomic_DNA"/>
</dbReference>
<protein>
    <recommendedName>
        <fullName evidence="3">Glutamate-rich protein 5</fullName>
    </recommendedName>
</protein>
<dbReference type="InterPro" id="IPR027856">
    <property type="entry name" value="Glu-rich_5"/>
</dbReference>
<comment type="caution">
    <text evidence="2">The sequence shown here is derived from an EMBL/GenBank/DDBJ whole genome shotgun (WGS) entry which is preliminary data.</text>
</comment>
<gene>
    <name evidence="2" type="ORF">MONAX_5E037387</name>
</gene>
<feature type="compositionally biased region" description="Basic and acidic residues" evidence="1">
    <location>
        <begin position="118"/>
        <end position="134"/>
    </location>
</feature>
<accession>A0A5E4CSS5</accession>
<evidence type="ECO:0008006" key="3">
    <source>
        <dbReference type="Google" id="ProtNLM"/>
    </source>
</evidence>
<organism evidence="2">
    <name type="scientific">Marmota monax</name>
    <name type="common">Woodchuck</name>
    <dbReference type="NCBI Taxonomy" id="9995"/>
    <lineage>
        <taxon>Eukaryota</taxon>
        <taxon>Metazoa</taxon>
        <taxon>Chordata</taxon>
        <taxon>Craniata</taxon>
        <taxon>Vertebrata</taxon>
        <taxon>Euteleostomi</taxon>
        <taxon>Mammalia</taxon>
        <taxon>Eutheria</taxon>
        <taxon>Euarchontoglires</taxon>
        <taxon>Glires</taxon>
        <taxon>Rodentia</taxon>
        <taxon>Sciuromorpha</taxon>
        <taxon>Sciuridae</taxon>
        <taxon>Xerinae</taxon>
        <taxon>Marmotini</taxon>
        <taxon>Marmota</taxon>
    </lineage>
</organism>
<evidence type="ECO:0000313" key="2">
    <source>
        <dbReference type="EMBL" id="VTJ84209.1"/>
    </source>
</evidence>
<dbReference type="PANTHER" id="PTHR23006">
    <property type="entry name" value="GLUTAMATE-RICH PROTEIN 5"/>
    <property type="match status" value="1"/>
</dbReference>
<feature type="compositionally biased region" description="Basic and acidic residues" evidence="1">
    <location>
        <begin position="78"/>
        <end position="94"/>
    </location>
</feature>
<feature type="compositionally biased region" description="Basic and acidic residues" evidence="1">
    <location>
        <begin position="331"/>
        <end position="343"/>
    </location>
</feature>
<feature type="region of interest" description="Disordered" evidence="1">
    <location>
        <begin position="1"/>
        <end position="251"/>
    </location>
</feature>
<sequence length="379" mass="41009">MGCSSSALNKAGDNSKFRSVTSNECLSTTEESESCVAQPTPRTPGKESIFHGNIQRESLPPLEKPKASVVPTANGVVSRERPLAKEVAPEKDAIDQIGPTEKTQPLQGPAESEAPHLGGRDDTPGAKEKKKDVETMTEVQAVKGNSQTELSEVKDPSSGTAGERNSSGTREDAENPPTVAVMQPPGTMENIQPLETDGELQPPEATGKDEQSQFLEAIPKENKSPEMLEGSQFVETNEEQKFQETVGNEEQSQLLETISKENLTSEILYRSQSVQTPVMNDLLHTTSDGPENMEQIQPERIVGSVEQPEGIPETAANVEMAGKIHTNQADQHTEGETGEKVETEMENENVSERAETKEEETGEAVDLSAATELGMATEW</sequence>
<proteinExistence type="predicted"/>
<feature type="region of interest" description="Disordered" evidence="1">
    <location>
        <begin position="326"/>
        <end position="379"/>
    </location>
</feature>
<name>A0A5E4CSS5_MARMO</name>
<evidence type="ECO:0000256" key="1">
    <source>
        <dbReference type="SAM" id="MobiDB-lite"/>
    </source>
</evidence>
<feature type="compositionally biased region" description="Polar residues" evidence="1">
    <location>
        <begin position="157"/>
        <end position="168"/>
    </location>
</feature>